<evidence type="ECO:0000313" key="4">
    <source>
        <dbReference type="Proteomes" id="UP000615446"/>
    </source>
</evidence>
<gene>
    <name evidence="3" type="ORF">RCL2_002050200</name>
</gene>
<dbReference type="Pfam" id="PF19263">
    <property type="entry name" value="DUF5906"/>
    <property type="match status" value="1"/>
</dbReference>
<organism evidence="3 4">
    <name type="scientific">Rhizophagus clarus</name>
    <dbReference type="NCBI Taxonomy" id="94130"/>
    <lineage>
        <taxon>Eukaryota</taxon>
        <taxon>Fungi</taxon>
        <taxon>Fungi incertae sedis</taxon>
        <taxon>Mucoromycota</taxon>
        <taxon>Glomeromycotina</taxon>
        <taxon>Glomeromycetes</taxon>
        <taxon>Glomerales</taxon>
        <taxon>Glomeraceae</taxon>
        <taxon>Rhizophagus</taxon>
    </lineage>
</organism>
<protein>
    <recommendedName>
        <fullName evidence="2">NrS-1 polymerase-like helicase domain-containing protein</fullName>
    </recommendedName>
</protein>
<reference evidence="3" key="1">
    <citation type="submission" date="2019-10" db="EMBL/GenBank/DDBJ databases">
        <title>Conservation and host-specific expression of non-tandemly repeated heterogenous ribosome RNA gene in arbuscular mycorrhizal fungi.</title>
        <authorList>
            <person name="Maeda T."/>
            <person name="Kobayashi Y."/>
            <person name="Nakagawa T."/>
            <person name="Ezawa T."/>
            <person name="Yamaguchi K."/>
            <person name="Bino T."/>
            <person name="Nishimoto Y."/>
            <person name="Shigenobu S."/>
            <person name="Kawaguchi M."/>
        </authorList>
    </citation>
    <scope>NUCLEOTIDE SEQUENCE</scope>
    <source>
        <strain evidence="3">HR1</strain>
    </source>
</reference>
<dbReference type="InterPro" id="IPR045455">
    <property type="entry name" value="NrS-1_pol-like_helicase"/>
</dbReference>
<dbReference type="EMBL" id="BLAL01000229">
    <property type="protein sequence ID" value="GES93758.1"/>
    <property type="molecule type" value="Genomic_DNA"/>
</dbReference>
<evidence type="ECO:0000259" key="2">
    <source>
        <dbReference type="Pfam" id="PF19263"/>
    </source>
</evidence>
<evidence type="ECO:0000256" key="1">
    <source>
        <dbReference type="SAM" id="MobiDB-lite"/>
    </source>
</evidence>
<feature type="compositionally biased region" description="Basic and acidic residues" evidence="1">
    <location>
        <begin position="851"/>
        <end position="862"/>
    </location>
</feature>
<dbReference type="OrthoDB" id="2395931at2759"/>
<sequence>MTEQSSLSEFLDAPAPYYCGFKASNIGASLYKIRDDSVKPRHFLGADNADKIEAILSDREGHSLHEFIDGDEPLRPIIDFDLPRKVYDSIKPKLTGKEVLDSLILAFRKTCLEVFPKWDPKTMTIASSSDAKKMSYHISTFGKRLPNIAQVAVFTELVRKKLPVALQANSIIDNIANKRSFSLRILGSPKFIEETGEHIRVKKAICPKDGSIFDFMIRPPNDESEIIENSPFLVVPKSESINHSSMGVDATEVELELVEKLLKEASIEGFNLSYPSESTPDIFPLKRMSPSYCSLCDREHTNENAYIIRNKKSYSFHCYRADQEKPAGSRKPSIKLAPSETALSREKNLPAPVRLEQSSISNPNDRFVWWNLIRMCTSGKKFSRAEVYEAIQATVAHIPKDKPIWLLKHKDSKNGLYFGMGSELKIAKFEIKIIEYGGEAVKLKSLIDQAVIKGLIVYEDFDFLPYPINVHQPATDFFNLFLGFLAKPAPEINKEIMDPILWHVKNVICSGDERLNEYIWNWWAYLVQKPEKKPRTILVLKSTFQQCGKNIITDFIGDKVLGSHLHFATSDLEKILGRFNSAIQARKLIVMNETGMSSGEWHRFNGHLKSLITERMVAIERKGLETIRINDYAGYMVTSNQDAPLKIDIGDSRIVCFDVSACCRGNIPYFDRLGDILDHPDAPGVVMSYLLSRDLSNWSPGKIPATKMKIETMREQLPNPIRFIIDYITTLPENQISRFGCEKVYQDYLEWCGCNGEKPLTSKVAGKKFSLISIDRTRSRDNGVRVYQYILDRSKIVAKLRESGLGDMEEFSDIPQDDLPENETTDIPIFNVPETVLEGPTIPQKIIPPQPERHNRVADRKNKPSPNTSKDKKASNQDDSTQALFDYVTEDTRAPVASTSGTSETSKTPESLINKPEVSKSPESNETINEVVNLPPKETPTDSSKPINEVPSAILLSRVQREERLRKRAVELGEDPDKFVTITEKDRLDTLTFRDRMEMDSRMCGWAIETEDDPKEHMDMTVRERLIGEEIIRRSLEDDGVTSSWLDTDEKWKKTISILQENGHLCIIIYFFRIELSRIVYTKQPRYNQISYILPNNNNMAGIATRYVTENELNTEMSIEELSKHAPALDILLTDKVKRDQARRRLKKGYNFSEEQVFALIPKLTAGRKKGGALHNAPDTPDITQEAEPDIVNTCQISPKETIRDLVQRIIRDNLSEVEVKAIAKTLAESASNASAGLSRISRLRRELRNLKASEKIISATLIPDITRSANKIQKEHSKQCEDEGIHYPDHFSLESVKERLDVYDVSKAPDLQALADVMIMLCIRPAEIKTLRISNGVSLEKNEERAKQLLVWIQEAISSGQLRDPGKPGALWFNIFLKKDEFLPEIGKPLLPSSLRKLGAVFTVVSHGAKNLSEAMTIASEALRHSLENHASPAKNYTIVNYRLRGEPYDQADAFKLFDEN</sequence>
<dbReference type="Proteomes" id="UP000615446">
    <property type="component" value="Unassembled WGS sequence"/>
</dbReference>
<feature type="region of interest" description="Disordered" evidence="1">
    <location>
        <begin position="834"/>
        <end position="947"/>
    </location>
</feature>
<comment type="caution">
    <text evidence="3">The sequence shown here is derived from an EMBL/GenBank/DDBJ whole genome shotgun (WGS) entry which is preliminary data.</text>
</comment>
<feature type="compositionally biased region" description="Polar residues" evidence="1">
    <location>
        <begin position="921"/>
        <end position="930"/>
    </location>
</feature>
<evidence type="ECO:0000313" key="3">
    <source>
        <dbReference type="EMBL" id="GES93758.1"/>
    </source>
</evidence>
<name>A0A8H3LRX1_9GLOM</name>
<feature type="domain" description="NrS-1 polymerase-like helicase" evidence="2">
    <location>
        <begin position="542"/>
        <end position="651"/>
    </location>
</feature>
<feature type="compositionally biased region" description="Polar residues" evidence="1">
    <location>
        <begin position="897"/>
        <end position="911"/>
    </location>
</feature>
<accession>A0A8H3LRX1</accession>
<proteinExistence type="predicted"/>